<organism evidence="1 2">
    <name type="scientific">Cohnella lupini</name>
    <dbReference type="NCBI Taxonomy" id="1294267"/>
    <lineage>
        <taxon>Bacteria</taxon>
        <taxon>Bacillati</taxon>
        <taxon>Bacillota</taxon>
        <taxon>Bacilli</taxon>
        <taxon>Bacillales</taxon>
        <taxon>Paenibacillaceae</taxon>
        <taxon>Cohnella</taxon>
    </lineage>
</organism>
<sequence>MNERRLLSEGLSIISSCRGKTGDIWHAHYGAAAIACAFLANENRMSDEAARSMAKQALFMVEKNRLTENIAAIPAVDAASAEEAIVEALESTIDSLHWVGHNAIYAALSLKAIRELNGWGKINDINEIGGLVRSFASTIPGRSWIGYSASEVKRLTISEDDRIPSILTPKQLSEFILRELSEIEVIYRAEAHHDLIGHLLTFSHALNILYDLGYEFLFLRGLVPLLQLVKALRKSRDWATDDSIKLISPVDRKPLVEAKPGKLSPLSEPFWRIDHSHHDWDYGHHFKFTFSYYNHIHRVPEFKSETEAKFMRIIGECDN</sequence>
<comment type="caution">
    <text evidence="1">The sequence shown here is derived from an EMBL/GenBank/DDBJ whole genome shotgun (WGS) entry which is preliminary data.</text>
</comment>
<gene>
    <name evidence="1" type="ORF">DFP95_1229</name>
</gene>
<proteinExistence type="predicted"/>
<protein>
    <submittedName>
        <fullName evidence="1">Uncharacterized protein</fullName>
    </submittedName>
</protein>
<dbReference type="RefSeq" id="WP_115995220.1">
    <property type="nucleotide sequence ID" value="NZ_QRDY01000022.1"/>
</dbReference>
<reference evidence="1 2" key="1">
    <citation type="submission" date="2018-07" db="EMBL/GenBank/DDBJ databases">
        <title>Genomic Encyclopedia of Type Strains, Phase III (KMG-III): the genomes of soil and plant-associated and newly described type strains.</title>
        <authorList>
            <person name="Whitman W."/>
        </authorList>
    </citation>
    <scope>NUCLEOTIDE SEQUENCE [LARGE SCALE GENOMIC DNA]</scope>
    <source>
        <strain evidence="1 2">CECT 8236</strain>
    </source>
</reference>
<dbReference type="AlphaFoldDB" id="A0A3D9HYW2"/>
<evidence type="ECO:0000313" key="2">
    <source>
        <dbReference type="Proteomes" id="UP000256869"/>
    </source>
</evidence>
<accession>A0A3D9HYW2</accession>
<keyword evidence="2" id="KW-1185">Reference proteome</keyword>
<dbReference type="OrthoDB" id="2574769at2"/>
<dbReference type="Proteomes" id="UP000256869">
    <property type="component" value="Unassembled WGS sequence"/>
</dbReference>
<name>A0A3D9HYW2_9BACL</name>
<evidence type="ECO:0000313" key="1">
    <source>
        <dbReference type="EMBL" id="RED54684.1"/>
    </source>
</evidence>
<dbReference type="EMBL" id="QRDY01000022">
    <property type="protein sequence ID" value="RED54684.1"/>
    <property type="molecule type" value="Genomic_DNA"/>
</dbReference>